<sequence>MVELMAGTTAGSMVDRSVRQRLSALTKRPLESYNKTWLGFVAVAVVAAVIAVMLVVHALGAGYRHYTAEFAQAASLRAGNPIVVAGIPVGTVTSMKLVGDHVEAGLKVRDNISFGKDSRAQIRVTTILGSRYLALEPNGPARLPGNTFDLAHTEVPYDLQAALQDATTTFEQVDSDRFAQSLAVLGKQLEGLPAVVPQAITNIDTLSSIIATRRDQLGQLLRSTEQVTNTLRRQQAGIGALVDQGQDLLGQFVARRAVFHAMMRSLSSLVDTLSRVVVNDRSGVDALLKDIRDFTGLVSAHDDLLHSLLQVSPIFFREAANLTGDGNAINFNAPNVPLIDSWMCAISGRAKQFGMIQYFKDCK</sequence>
<feature type="transmembrane region" description="Helical" evidence="1">
    <location>
        <begin position="37"/>
        <end position="56"/>
    </location>
</feature>
<dbReference type="NCBIfam" id="TIGR00996">
    <property type="entry name" value="Mtu_fam_mce"/>
    <property type="match status" value="1"/>
</dbReference>
<dbReference type="Proteomes" id="UP000327362">
    <property type="component" value="Chromosome"/>
</dbReference>
<name>A0AAI8X001_MYCAV</name>
<evidence type="ECO:0000259" key="2">
    <source>
        <dbReference type="Pfam" id="PF02470"/>
    </source>
</evidence>
<evidence type="ECO:0000256" key="1">
    <source>
        <dbReference type="SAM" id="Phobius"/>
    </source>
</evidence>
<dbReference type="GO" id="GO:0005576">
    <property type="term" value="C:extracellular region"/>
    <property type="evidence" value="ECO:0007669"/>
    <property type="project" value="TreeGrafter"/>
</dbReference>
<feature type="domain" description="Mammalian cell entry C-terminal" evidence="3">
    <location>
        <begin position="144"/>
        <end position="327"/>
    </location>
</feature>
<keyword evidence="1" id="KW-0812">Transmembrane</keyword>
<evidence type="ECO:0000259" key="3">
    <source>
        <dbReference type="Pfam" id="PF11887"/>
    </source>
</evidence>
<dbReference type="Pfam" id="PF11887">
    <property type="entry name" value="Mce4_CUP1"/>
    <property type="match status" value="1"/>
</dbReference>
<keyword evidence="1" id="KW-0472">Membrane</keyword>
<protein>
    <submittedName>
        <fullName evidence="4">MCE family protein</fullName>
    </submittedName>
</protein>
<dbReference type="PANTHER" id="PTHR33371:SF18">
    <property type="entry name" value="MCE-FAMILY PROTEIN MCE3C"/>
    <property type="match status" value="1"/>
</dbReference>
<dbReference type="Pfam" id="PF02470">
    <property type="entry name" value="MlaD"/>
    <property type="match status" value="1"/>
</dbReference>
<dbReference type="InterPro" id="IPR024516">
    <property type="entry name" value="Mce_C"/>
</dbReference>
<evidence type="ECO:0000313" key="4">
    <source>
        <dbReference type="EMBL" id="BBN47939.1"/>
    </source>
</evidence>
<reference evidence="4 5" key="1">
    <citation type="submission" date="2019-09" db="EMBL/GenBank/DDBJ databases">
        <title>Complete genome sequence of Mycobacterium avium subsp. hominissuis strain JP-H-1.</title>
        <authorList>
            <person name="Kinoshita Y."/>
            <person name="Niwa H."/>
            <person name="Uchida-Fujii E."/>
            <person name="Nukada T."/>
        </authorList>
    </citation>
    <scope>NUCLEOTIDE SEQUENCE [LARGE SCALE GENOMIC DNA]</scope>
    <source>
        <strain evidence="4 5">JP-H-1</strain>
    </source>
</reference>
<feature type="domain" description="Mce/MlaD" evidence="2">
    <location>
        <begin position="63"/>
        <end position="137"/>
    </location>
</feature>
<dbReference type="InterPro" id="IPR052336">
    <property type="entry name" value="MlaD_Phospholipid_Transporter"/>
</dbReference>
<accession>A0AAI8X001</accession>
<dbReference type="PANTHER" id="PTHR33371">
    <property type="entry name" value="INTERMEMBRANE PHOSPHOLIPID TRANSPORT SYSTEM BINDING PROTEIN MLAD-RELATED"/>
    <property type="match status" value="1"/>
</dbReference>
<dbReference type="AlphaFoldDB" id="A0AAI8X001"/>
<dbReference type="InterPro" id="IPR005693">
    <property type="entry name" value="Mce"/>
</dbReference>
<organism evidence="4 5">
    <name type="scientific">Mycobacterium avium subsp. hominissuis</name>
    <dbReference type="NCBI Taxonomy" id="439334"/>
    <lineage>
        <taxon>Bacteria</taxon>
        <taxon>Bacillati</taxon>
        <taxon>Actinomycetota</taxon>
        <taxon>Actinomycetes</taxon>
        <taxon>Mycobacteriales</taxon>
        <taxon>Mycobacteriaceae</taxon>
        <taxon>Mycobacterium</taxon>
        <taxon>Mycobacterium avium complex (MAC)</taxon>
    </lineage>
</organism>
<proteinExistence type="predicted"/>
<dbReference type="InterPro" id="IPR003399">
    <property type="entry name" value="Mce/MlaD"/>
</dbReference>
<keyword evidence="1" id="KW-1133">Transmembrane helix</keyword>
<gene>
    <name evidence="4" type="ORF">JPH1_24140</name>
</gene>
<dbReference type="EMBL" id="AP020326">
    <property type="protein sequence ID" value="BBN47939.1"/>
    <property type="molecule type" value="Genomic_DNA"/>
</dbReference>
<evidence type="ECO:0000313" key="5">
    <source>
        <dbReference type="Proteomes" id="UP000327362"/>
    </source>
</evidence>